<reference evidence="2" key="1">
    <citation type="submission" date="2019-07" db="EMBL/GenBank/DDBJ databases">
        <title>Chitinimonas sp. nov., isolated from Ny-Alesund, arctica soil.</title>
        <authorList>
            <person name="Xu Q."/>
            <person name="Peng F."/>
        </authorList>
    </citation>
    <scope>NUCLEOTIDE SEQUENCE [LARGE SCALE GENOMIC DNA]</scope>
    <source>
        <strain evidence="2">R3-44</strain>
    </source>
</reference>
<evidence type="ECO:0000313" key="2">
    <source>
        <dbReference type="Proteomes" id="UP000317550"/>
    </source>
</evidence>
<protein>
    <submittedName>
        <fullName evidence="1">Uncharacterized protein</fullName>
    </submittedName>
</protein>
<gene>
    <name evidence="1" type="ORF">FNU76_19295</name>
</gene>
<dbReference type="EMBL" id="CP041730">
    <property type="protein sequence ID" value="QDQ28323.1"/>
    <property type="molecule type" value="Genomic_DNA"/>
</dbReference>
<dbReference type="KEGG" id="cari:FNU76_19295"/>
<accession>A0A516SJL1</accession>
<proteinExistence type="predicted"/>
<sequence length="76" mass="7898">MIGTRHIANHLLFNGSVNDPVTGSAGFVLLGNDLADRRLLALDANHANQGGSCRIVVLGVFGLLAMKASQRVKTGG</sequence>
<evidence type="ECO:0000313" key="1">
    <source>
        <dbReference type="EMBL" id="QDQ28323.1"/>
    </source>
</evidence>
<name>A0A516SJL1_9NEIS</name>
<organism evidence="1 2">
    <name type="scientific">Chitinimonas arctica</name>
    <dbReference type="NCBI Taxonomy" id="2594795"/>
    <lineage>
        <taxon>Bacteria</taxon>
        <taxon>Pseudomonadati</taxon>
        <taxon>Pseudomonadota</taxon>
        <taxon>Betaproteobacteria</taxon>
        <taxon>Neisseriales</taxon>
        <taxon>Chitinibacteraceae</taxon>
        <taxon>Chitinimonas</taxon>
    </lineage>
</organism>
<dbReference type="AlphaFoldDB" id="A0A516SJL1"/>
<keyword evidence="2" id="KW-1185">Reference proteome</keyword>
<dbReference type="Proteomes" id="UP000317550">
    <property type="component" value="Chromosome"/>
</dbReference>